<sequence>MQVVLRKMITNKYSENIVALLAAALLFSLGYFFFNNFDNWVDIVGMFLMGCSIQAALWAIGVRSEILGNKLDIDYEREIRAFCDDDNGDRGIENPDPSPQPKIEDTARKELEPVAPV</sequence>
<organism evidence="3 4">
    <name type="scientific">Rapidithrix thailandica</name>
    <dbReference type="NCBI Taxonomy" id="413964"/>
    <lineage>
        <taxon>Bacteria</taxon>
        <taxon>Pseudomonadati</taxon>
        <taxon>Bacteroidota</taxon>
        <taxon>Cytophagia</taxon>
        <taxon>Cytophagales</taxon>
        <taxon>Flammeovirgaceae</taxon>
        <taxon>Rapidithrix</taxon>
    </lineage>
</organism>
<gene>
    <name evidence="3" type="ORF">AAG747_00285</name>
</gene>
<comment type="caution">
    <text evidence="3">The sequence shown here is derived from an EMBL/GenBank/DDBJ whole genome shotgun (WGS) entry which is preliminary data.</text>
</comment>
<dbReference type="AlphaFoldDB" id="A0AAW9S6B9"/>
<feature type="transmembrane region" description="Helical" evidence="2">
    <location>
        <begin position="40"/>
        <end position="60"/>
    </location>
</feature>
<protein>
    <submittedName>
        <fullName evidence="3">Uncharacterized protein</fullName>
    </submittedName>
</protein>
<proteinExistence type="predicted"/>
<keyword evidence="2" id="KW-0812">Transmembrane</keyword>
<feature type="region of interest" description="Disordered" evidence="1">
    <location>
        <begin position="85"/>
        <end position="117"/>
    </location>
</feature>
<dbReference type="Proteomes" id="UP001403385">
    <property type="component" value="Unassembled WGS sequence"/>
</dbReference>
<dbReference type="EMBL" id="JBDKWZ010000001">
    <property type="protein sequence ID" value="MEN7546321.1"/>
    <property type="molecule type" value="Genomic_DNA"/>
</dbReference>
<keyword evidence="2" id="KW-0472">Membrane</keyword>
<dbReference type="RefSeq" id="WP_346819109.1">
    <property type="nucleotide sequence ID" value="NZ_JBDKWZ010000001.1"/>
</dbReference>
<name>A0AAW9S6B9_9BACT</name>
<feature type="compositionally biased region" description="Basic and acidic residues" evidence="1">
    <location>
        <begin position="102"/>
        <end position="117"/>
    </location>
</feature>
<evidence type="ECO:0000256" key="2">
    <source>
        <dbReference type="SAM" id="Phobius"/>
    </source>
</evidence>
<feature type="transmembrane region" description="Helical" evidence="2">
    <location>
        <begin position="16"/>
        <end position="34"/>
    </location>
</feature>
<evidence type="ECO:0000256" key="1">
    <source>
        <dbReference type="SAM" id="MobiDB-lite"/>
    </source>
</evidence>
<evidence type="ECO:0000313" key="3">
    <source>
        <dbReference type="EMBL" id="MEN7546321.1"/>
    </source>
</evidence>
<keyword evidence="2" id="KW-1133">Transmembrane helix</keyword>
<accession>A0AAW9S6B9</accession>
<evidence type="ECO:0000313" key="4">
    <source>
        <dbReference type="Proteomes" id="UP001403385"/>
    </source>
</evidence>
<reference evidence="3 4" key="1">
    <citation type="submission" date="2024-04" db="EMBL/GenBank/DDBJ databases">
        <title>Novel genus in family Flammeovirgaceae.</title>
        <authorList>
            <person name="Nguyen T.H."/>
            <person name="Vuong T.Q."/>
            <person name="Le H."/>
            <person name="Kim S.-G."/>
        </authorList>
    </citation>
    <scope>NUCLEOTIDE SEQUENCE [LARGE SCALE GENOMIC DNA]</scope>
    <source>
        <strain evidence="3 4">JCM 23209</strain>
    </source>
</reference>
<keyword evidence="4" id="KW-1185">Reference proteome</keyword>